<comment type="caution">
    <text evidence="1">The sequence shown here is derived from an EMBL/GenBank/DDBJ whole genome shotgun (WGS) entry which is preliminary data.</text>
</comment>
<gene>
    <name evidence="1" type="ORF">HDF25_004105</name>
</gene>
<dbReference type="RefSeq" id="WP_184628122.1">
    <property type="nucleotide sequence ID" value="NZ_JACHCC010000011.1"/>
</dbReference>
<dbReference type="AlphaFoldDB" id="A0A7X0J6D3"/>
<organism evidence="1 2">
    <name type="scientific">Pedobacter cryoconitis</name>
    <dbReference type="NCBI Taxonomy" id="188932"/>
    <lineage>
        <taxon>Bacteria</taxon>
        <taxon>Pseudomonadati</taxon>
        <taxon>Bacteroidota</taxon>
        <taxon>Sphingobacteriia</taxon>
        <taxon>Sphingobacteriales</taxon>
        <taxon>Sphingobacteriaceae</taxon>
        <taxon>Pedobacter</taxon>
    </lineage>
</organism>
<evidence type="ECO:0000313" key="2">
    <source>
        <dbReference type="Proteomes" id="UP000521017"/>
    </source>
</evidence>
<accession>A0A7X0J6D3</accession>
<protein>
    <submittedName>
        <fullName evidence="1">Uncharacterized protein</fullName>
    </submittedName>
</protein>
<sequence length="185" mass="20799">MDRREIFNILFKGSAAQEPITPEPDPVLETPVHLKTDQLSRVYKEWTDLTGEDKLDLSTSHAFTITLDLDCPDNQETCLTLGIQHDKTNNIRIGLKADGYLFINDLVDERIIDRAKLFGGFQLILAVNPLGPGMSFAKLKIMDRAGLTLSALKSKQYATEDWDGGMILAEQPFNFLRIEGLHTHN</sequence>
<dbReference type="EMBL" id="JACHCC010000011">
    <property type="protein sequence ID" value="MBB6501928.1"/>
    <property type="molecule type" value="Genomic_DNA"/>
</dbReference>
<reference evidence="1 2" key="1">
    <citation type="submission" date="2020-08" db="EMBL/GenBank/DDBJ databases">
        <title>Genomic Encyclopedia of Type Strains, Phase IV (KMG-V): Genome sequencing to study the core and pangenomes of soil and plant-associated prokaryotes.</title>
        <authorList>
            <person name="Whitman W."/>
        </authorList>
    </citation>
    <scope>NUCLEOTIDE SEQUENCE [LARGE SCALE GENOMIC DNA]</scope>
    <source>
        <strain evidence="1 2">M2T3</strain>
    </source>
</reference>
<name>A0A7X0J6D3_9SPHI</name>
<proteinExistence type="predicted"/>
<dbReference type="Proteomes" id="UP000521017">
    <property type="component" value="Unassembled WGS sequence"/>
</dbReference>
<evidence type="ECO:0000313" key="1">
    <source>
        <dbReference type="EMBL" id="MBB6501928.1"/>
    </source>
</evidence>